<protein>
    <submittedName>
        <fullName evidence="1">Uncharacterized protein</fullName>
    </submittedName>
</protein>
<dbReference type="GeneID" id="86911183"/>
<accession>A0A067YSA3</accession>
<sequence length="152" mass="17468">MMTMCPRCLELYSEIWSKPCCKCADKTIPVDIELINVVQMLLTRGFDVSYATCYPDKEQGEIEAMEIEIHFRELYPQALFDGLPPDWIVIDEYPVLGGKVLDEPVDILTCAIEYRFEESIHIQKDIAISNLETWLEEKDPQSCRAILTLAGF</sequence>
<evidence type="ECO:0000313" key="1">
    <source>
        <dbReference type="EMBL" id="AHH31496.1"/>
    </source>
</evidence>
<reference evidence="1" key="1">
    <citation type="journal article" date="2014" name="Antimicrob. Agents Chemother.">
        <title>Genetic Environment of the lnu(B) Gene in a Streptococcus agalactiae Clinical Isolate.</title>
        <authorList>
            <person name="Montilla A."/>
            <person name="Zavala A."/>
            <person name="Caceres Caceres R."/>
            <person name="Cittadini R."/>
            <person name="Vay C."/>
            <person name="Gutkind G."/>
            <person name="Famiglietti A."/>
            <person name="Bonofiglio L."/>
            <person name="Mollerach M."/>
        </authorList>
    </citation>
    <scope>NUCLEOTIDE SEQUENCE</scope>
    <source>
        <strain evidence="1">SGB76</strain>
    </source>
</reference>
<proteinExistence type="predicted"/>
<dbReference type="RefSeq" id="WP_002325145.1">
    <property type="nucleotide sequence ID" value="NZ_CP021773.1"/>
</dbReference>
<dbReference type="AlphaFoldDB" id="A0A067YSA3"/>
<organism evidence="1">
    <name type="scientific">Streptococcus agalactiae</name>
    <dbReference type="NCBI Taxonomy" id="1311"/>
    <lineage>
        <taxon>Bacteria</taxon>
        <taxon>Bacillati</taxon>
        <taxon>Bacillota</taxon>
        <taxon>Bacilli</taxon>
        <taxon>Lactobacillales</taxon>
        <taxon>Streptococcaceae</taxon>
        <taxon>Streptococcus</taxon>
    </lineage>
</organism>
<name>A0A067YSA3_STRAG</name>
<dbReference type="EMBL" id="KF772204">
    <property type="protein sequence ID" value="AHH31496.1"/>
    <property type="molecule type" value="Genomic_DNA"/>
</dbReference>